<dbReference type="HOGENOM" id="CLU_379753_0_0_1"/>
<feature type="compositionally biased region" description="Polar residues" evidence="1">
    <location>
        <begin position="372"/>
        <end position="394"/>
    </location>
</feature>
<dbReference type="OMA" id="HSHICEE"/>
<evidence type="ECO:0000313" key="5">
    <source>
        <dbReference type="Proteomes" id="UP000015101"/>
    </source>
</evidence>
<dbReference type="Pfam" id="PF24601">
    <property type="entry name" value="TPR_DOP1"/>
    <property type="match status" value="1"/>
</dbReference>
<reference evidence="3 5" key="2">
    <citation type="journal article" date="2013" name="Nature">
        <title>Insights into bilaterian evolution from three spiralian genomes.</title>
        <authorList>
            <person name="Simakov O."/>
            <person name="Marletaz F."/>
            <person name="Cho S.J."/>
            <person name="Edsinger-Gonzales E."/>
            <person name="Havlak P."/>
            <person name="Hellsten U."/>
            <person name="Kuo D.H."/>
            <person name="Larsson T."/>
            <person name="Lv J."/>
            <person name="Arendt D."/>
            <person name="Savage R."/>
            <person name="Osoegawa K."/>
            <person name="de Jong P."/>
            <person name="Grimwood J."/>
            <person name="Chapman J.A."/>
            <person name="Shapiro H."/>
            <person name="Aerts A."/>
            <person name="Otillar R.P."/>
            <person name="Terry A.Y."/>
            <person name="Boore J.L."/>
            <person name="Grigoriev I.V."/>
            <person name="Lindberg D.R."/>
            <person name="Seaver E.C."/>
            <person name="Weisblat D.A."/>
            <person name="Putnam N.H."/>
            <person name="Rokhsar D.S."/>
        </authorList>
    </citation>
    <scope>NUCLEOTIDE SEQUENCE</scope>
</reference>
<keyword evidence="5" id="KW-1185">Reference proteome</keyword>
<evidence type="ECO:0000259" key="2">
    <source>
        <dbReference type="Pfam" id="PF24601"/>
    </source>
</evidence>
<dbReference type="eggNOG" id="KOG3613">
    <property type="taxonomic scope" value="Eukaryota"/>
</dbReference>
<dbReference type="InterPro" id="IPR040314">
    <property type="entry name" value="DOP1"/>
</dbReference>
<dbReference type="Proteomes" id="UP000015101">
    <property type="component" value="Unassembled WGS sequence"/>
</dbReference>
<dbReference type="EnsemblMetazoa" id="HelroT189009">
    <property type="protein sequence ID" value="HelroP189009"/>
    <property type="gene ID" value="HelroG189009"/>
</dbReference>
<feature type="domain" description="DOP1-like TPR" evidence="2">
    <location>
        <begin position="530"/>
        <end position="641"/>
    </location>
</feature>
<dbReference type="AlphaFoldDB" id="T1FQK0"/>
<protein>
    <recommendedName>
        <fullName evidence="2">DOP1-like TPR domain-containing protein</fullName>
    </recommendedName>
</protein>
<dbReference type="GO" id="GO:0005829">
    <property type="term" value="C:cytosol"/>
    <property type="evidence" value="ECO:0007669"/>
    <property type="project" value="GOC"/>
</dbReference>
<evidence type="ECO:0000313" key="3">
    <source>
        <dbReference type="EMBL" id="ESN99153.1"/>
    </source>
</evidence>
<feature type="region of interest" description="Disordered" evidence="1">
    <location>
        <begin position="1"/>
        <end position="26"/>
    </location>
</feature>
<name>T1FQK0_HELRO</name>
<dbReference type="KEGG" id="hro:HELRODRAFT_189009"/>
<dbReference type="EMBL" id="AMQM01001133">
    <property type="status" value="NOT_ANNOTATED_CDS"/>
    <property type="molecule type" value="Genomic_DNA"/>
</dbReference>
<gene>
    <name evidence="4" type="primary">20211097</name>
    <name evidence="3" type="ORF">HELRODRAFT_189009</name>
</gene>
<proteinExistence type="predicted"/>
<dbReference type="PANTHER" id="PTHR14042">
    <property type="entry name" value="DOPEY-RELATED"/>
    <property type="match status" value="1"/>
</dbReference>
<organism evidence="4 5">
    <name type="scientific">Helobdella robusta</name>
    <name type="common">Californian leech</name>
    <dbReference type="NCBI Taxonomy" id="6412"/>
    <lineage>
        <taxon>Eukaryota</taxon>
        <taxon>Metazoa</taxon>
        <taxon>Spiralia</taxon>
        <taxon>Lophotrochozoa</taxon>
        <taxon>Annelida</taxon>
        <taxon>Clitellata</taxon>
        <taxon>Hirudinea</taxon>
        <taxon>Rhynchobdellida</taxon>
        <taxon>Glossiphoniidae</taxon>
        <taxon>Helobdella</taxon>
    </lineage>
</organism>
<dbReference type="GeneID" id="20211097"/>
<dbReference type="OrthoDB" id="297643at2759"/>
<sequence>MHATAAAYNEHDDDNDDDGENAAVSDGDDVVPCRSYHQAYLNILNEKTCFYKLAGGSVWMTMLRAMVDGESTGSLKMVELFNDIHQHAPHSHICEEVITEGMLSRCQNEKVTATMQFLSFWQKLKEMDTLITRKKTYEKAIVIMLDDLDSDNQVYSSLAKSWLISCVKVNELSNIIEPVLKVLLHPDTARISVQQLEKSSSMQPNKSLATSSQLLIQQSDQQEQNEQKVVAVSNEGGNIMYHVDSSNRFKPPKVVSSFEDCPALALTTLSDKGSSTRKAAILLDNYLSTNRPMPSNVTLRVNPFGSSAVSDDEDDDLVYGMPKEKSSNDKMAGNVSSIAKSAIRLDKETCLKEKIIFEDEKHGATNDHQESVDFNGTDQNNFSSEHNNLTITSIKENDVDDSSSNDKSGDGLEDGSNKVESSSGDEVAIEIINNIIEELFDDGLKEELKEMGGLCDFTEFVGYNANDCIGVNDNTNNINDINHNVNNTNDDVEEETNLDDDAKVLKKRFERFGSLELNKTYNANSNRINSLRSFVLLYIRHYDSARILYVLKLLKSLILTDTRLVIQSLMNITHFSVNRNKMEQNIILDLFLRHKQSILGHEFHAPLPYDVLDNHANNSNYLELVISILLYFVRSYYPCKSIEADNLPDKTRDVDTTLQNNKQKNTSVDNVNEAANNKSKLMMVDMMNANKEVHINCCLLLKTIFHELTKIIASDIKAAFSVSELLIKSK</sequence>
<evidence type="ECO:0000256" key="1">
    <source>
        <dbReference type="SAM" id="MobiDB-lite"/>
    </source>
</evidence>
<reference evidence="5" key="1">
    <citation type="submission" date="2012-12" db="EMBL/GenBank/DDBJ databases">
        <authorList>
            <person name="Hellsten U."/>
            <person name="Grimwood J."/>
            <person name="Chapman J.A."/>
            <person name="Shapiro H."/>
            <person name="Aerts A."/>
            <person name="Otillar R.P."/>
            <person name="Terry A.Y."/>
            <person name="Boore J.L."/>
            <person name="Simakov O."/>
            <person name="Marletaz F."/>
            <person name="Cho S.-J."/>
            <person name="Edsinger-Gonzales E."/>
            <person name="Havlak P."/>
            <person name="Kuo D.-H."/>
            <person name="Larsson T."/>
            <person name="Lv J."/>
            <person name="Arendt D."/>
            <person name="Savage R."/>
            <person name="Osoegawa K."/>
            <person name="de Jong P."/>
            <person name="Lindberg D.R."/>
            <person name="Seaver E.C."/>
            <person name="Weisblat D.A."/>
            <person name="Putnam N.H."/>
            <person name="Grigoriev I.V."/>
            <person name="Rokhsar D.S."/>
        </authorList>
    </citation>
    <scope>NUCLEOTIDE SEQUENCE</scope>
</reference>
<dbReference type="CTD" id="20211097"/>
<evidence type="ECO:0000313" key="4">
    <source>
        <dbReference type="EnsemblMetazoa" id="HelroP189009"/>
    </source>
</evidence>
<dbReference type="EMBL" id="KB097143">
    <property type="protein sequence ID" value="ESN99153.1"/>
    <property type="molecule type" value="Genomic_DNA"/>
</dbReference>
<accession>T1FQK0</accession>
<dbReference type="RefSeq" id="XP_009023042.1">
    <property type="nucleotide sequence ID" value="XM_009024794.1"/>
</dbReference>
<dbReference type="InParanoid" id="T1FQK0"/>
<dbReference type="GO" id="GO:0006895">
    <property type="term" value="P:Golgi to endosome transport"/>
    <property type="evidence" value="ECO:0007669"/>
    <property type="project" value="InterPro"/>
</dbReference>
<reference evidence="4" key="3">
    <citation type="submission" date="2015-06" db="UniProtKB">
        <authorList>
            <consortium name="EnsemblMetazoa"/>
        </authorList>
    </citation>
    <scope>IDENTIFICATION</scope>
</reference>
<feature type="compositionally biased region" description="Acidic residues" evidence="1">
    <location>
        <begin position="11"/>
        <end position="20"/>
    </location>
</feature>
<feature type="compositionally biased region" description="Basic and acidic residues" evidence="1">
    <location>
        <begin position="362"/>
        <end position="371"/>
    </location>
</feature>
<dbReference type="InterPro" id="IPR056459">
    <property type="entry name" value="TPR_DOP1"/>
</dbReference>
<dbReference type="PANTHER" id="PTHR14042:SF24">
    <property type="entry name" value="PROTEIN DOPEY-1 HOMOLOG"/>
    <property type="match status" value="1"/>
</dbReference>
<feature type="region of interest" description="Disordered" evidence="1">
    <location>
        <begin position="362"/>
        <end position="423"/>
    </location>
</feature>